<sequence>MHRIFGARKKERQRVDNDRKWWQFLKKSRVKPIRALNIQHHVNFNEEYCSNNNNNSQYYEMEKYMDRDNNHYRRRQYDDNFIMQHENSSYHNELRGESSRDSLESSEISSDTFSNNYRQYPNNTFNHITQHIQNNNNKITIIIKHNDGPNIKQQVAPQIIYIQPVASSQPNLRTTNNSNLHTDTDVYNSLDDLESDELYQFYNESAIDVPDDFKGNSYLVFNMNDTQNKKFRRRICTPTRNLLTLPAIDEQKFPGISKRINKIEEQKKKSRSIQNKPQESVVKNTQRTSVVSDLVPPVKPKRTSINQRATLPPDTSKLKTFADHKKLLNDYYNWNVVFPPTTIHENSILYRDAAQKESYRDGLRRMSMKVMTMGGGQLGSDFGGSNKDLSPRKMKNKSLLYSEKLTKSELSLNQIKHNEINSNNNRGSSSLLNMIGMPFNWKSRMLMSKSNDTVTKKKSSNVFTNFLKRKRNGIGYVCNERKFFCDFGVVSTKENFKMNSEDAMWKNIWETLQEDKMKPASQREIK</sequence>
<evidence type="ECO:0000313" key="2">
    <source>
        <dbReference type="EMBL" id="KAG5671637.1"/>
    </source>
</evidence>
<gene>
    <name evidence="2" type="ORF">PVAND_001828</name>
</gene>
<dbReference type="OrthoDB" id="10536388at2759"/>
<comment type="caution">
    <text evidence="2">The sequence shown here is derived from an EMBL/GenBank/DDBJ whole genome shotgun (WGS) entry which is preliminary data.</text>
</comment>
<feature type="region of interest" description="Disordered" evidence="1">
    <location>
        <begin position="90"/>
        <end position="115"/>
    </location>
</feature>
<feature type="compositionally biased region" description="Polar residues" evidence="1">
    <location>
        <begin position="272"/>
        <end position="287"/>
    </location>
</feature>
<reference evidence="2" key="1">
    <citation type="submission" date="2021-03" db="EMBL/GenBank/DDBJ databases">
        <title>Chromosome level genome of the anhydrobiotic midge Polypedilum vanderplanki.</title>
        <authorList>
            <person name="Yoshida Y."/>
            <person name="Kikawada T."/>
            <person name="Gusev O."/>
        </authorList>
    </citation>
    <scope>NUCLEOTIDE SEQUENCE</scope>
    <source>
        <strain evidence="2">NIAS01</strain>
        <tissue evidence="2">Whole body or cell culture</tissue>
    </source>
</reference>
<accession>A0A9J6BPK8</accession>
<feature type="region of interest" description="Disordered" evidence="1">
    <location>
        <begin position="265"/>
        <end position="287"/>
    </location>
</feature>
<dbReference type="EMBL" id="JADBJN010000003">
    <property type="protein sequence ID" value="KAG5671637.1"/>
    <property type="molecule type" value="Genomic_DNA"/>
</dbReference>
<evidence type="ECO:0000313" key="3">
    <source>
        <dbReference type="Proteomes" id="UP001107558"/>
    </source>
</evidence>
<evidence type="ECO:0000256" key="1">
    <source>
        <dbReference type="SAM" id="MobiDB-lite"/>
    </source>
</evidence>
<organism evidence="2 3">
    <name type="scientific">Polypedilum vanderplanki</name>
    <name type="common">Sleeping chironomid midge</name>
    <dbReference type="NCBI Taxonomy" id="319348"/>
    <lineage>
        <taxon>Eukaryota</taxon>
        <taxon>Metazoa</taxon>
        <taxon>Ecdysozoa</taxon>
        <taxon>Arthropoda</taxon>
        <taxon>Hexapoda</taxon>
        <taxon>Insecta</taxon>
        <taxon>Pterygota</taxon>
        <taxon>Neoptera</taxon>
        <taxon>Endopterygota</taxon>
        <taxon>Diptera</taxon>
        <taxon>Nematocera</taxon>
        <taxon>Chironomoidea</taxon>
        <taxon>Chironomidae</taxon>
        <taxon>Chironominae</taxon>
        <taxon>Polypedilum</taxon>
        <taxon>Polypedilum</taxon>
    </lineage>
</organism>
<keyword evidence="3" id="KW-1185">Reference proteome</keyword>
<protein>
    <submittedName>
        <fullName evidence="2">Uncharacterized protein</fullName>
    </submittedName>
</protein>
<name>A0A9J6BPK8_POLVA</name>
<dbReference type="Proteomes" id="UP001107558">
    <property type="component" value="Chromosome 3"/>
</dbReference>
<proteinExistence type="predicted"/>
<dbReference type="AlphaFoldDB" id="A0A9J6BPK8"/>
<feature type="compositionally biased region" description="Basic and acidic residues" evidence="1">
    <location>
        <begin position="92"/>
        <end position="103"/>
    </location>
</feature>